<keyword evidence="4 6" id="KW-0786">Thiamine pyrophosphate</keyword>
<dbReference type="RefSeq" id="WP_379941641.1">
    <property type="nucleotide sequence ID" value="NZ_JBHTIB010000012.1"/>
</dbReference>
<organism evidence="9 10">
    <name type="scientific">Mariniflexile aquimaris</name>
    <dbReference type="NCBI Taxonomy" id="881009"/>
    <lineage>
        <taxon>Bacteria</taxon>
        <taxon>Pseudomonadati</taxon>
        <taxon>Bacteroidota</taxon>
        <taxon>Flavobacteriia</taxon>
        <taxon>Flavobacteriales</taxon>
        <taxon>Flavobacteriaceae</taxon>
        <taxon>Mariniflexile</taxon>
    </lineage>
</organism>
<reference evidence="10" key="1">
    <citation type="journal article" date="2019" name="Int. J. Syst. Evol. Microbiol.">
        <title>The Global Catalogue of Microorganisms (GCM) 10K type strain sequencing project: providing services to taxonomists for standard genome sequencing and annotation.</title>
        <authorList>
            <consortium name="The Broad Institute Genomics Platform"/>
            <consortium name="The Broad Institute Genome Sequencing Center for Infectious Disease"/>
            <person name="Wu L."/>
            <person name="Ma J."/>
        </authorList>
    </citation>
    <scope>NUCLEOTIDE SEQUENCE [LARGE SCALE GENOMIC DNA]</scope>
    <source>
        <strain evidence="10">CCUG 60529</strain>
    </source>
</reference>
<comment type="pathway">
    <text evidence="6">Quinol/quinone metabolism; menaquinone biosynthesis.</text>
</comment>
<evidence type="ECO:0000256" key="2">
    <source>
        <dbReference type="ARBA" id="ARBA00022723"/>
    </source>
</evidence>
<evidence type="ECO:0000256" key="4">
    <source>
        <dbReference type="ARBA" id="ARBA00023052"/>
    </source>
</evidence>
<evidence type="ECO:0000313" key="9">
    <source>
        <dbReference type="EMBL" id="MFD0836009.1"/>
    </source>
</evidence>
<dbReference type="PIRSF" id="PIRSF004983">
    <property type="entry name" value="MenD"/>
    <property type="match status" value="1"/>
</dbReference>
<dbReference type="EC" id="2.2.1.9" evidence="6"/>
<keyword evidence="1 6" id="KW-0808">Transferase</keyword>
<comment type="subunit">
    <text evidence="6">Homodimer.</text>
</comment>
<gene>
    <name evidence="6 9" type="primary">menD</name>
    <name evidence="9" type="ORF">ACFQ0I_09555</name>
</gene>
<comment type="catalytic activity">
    <reaction evidence="6">
        <text>isochorismate + 2-oxoglutarate + H(+) = 5-enolpyruvoyl-6-hydroxy-2-succinyl-cyclohex-3-ene-1-carboxylate + CO2</text>
        <dbReference type="Rhea" id="RHEA:25593"/>
        <dbReference type="ChEBI" id="CHEBI:15378"/>
        <dbReference type="ChEBI" id="CHEBI:16526"/>
        <dbReference type="ChEBI" id="CHEBI:16810"/>
        <dbReference type="ChEBI" id="CHEBI:29780"/>
        <dbReference type="ChEBI" id="CHEBI:58818"/>
        <dbReference type="EC" id="2.2.1.9"/>
    </reaction>
</comment>
<dbReference type="GO" id="GO:0070204">
    <property type="term" value="F:2-succinyl-5-enolpyruvyl-6-hydroxy-3-cyclohexene-1-carboxylic-acid synthase activity"/>
    <property type="evidence" value="ECO:0007669"/>
    <property type="project" value="UniProtKB-EC"/>
</dbReference>
<dbReference type="NCBIfam" id="TIGR00173">
    <property type="entry name" value="menD"/>
    <property type="match status" value="1"/>
</dbReference>
<feature type="domain" description="Thiamine pyrophosphate enzyme TPP-binding" evidence="7">
    <location>
        <begin position="426"/>
        <end position="567"/>
    </location>
</feature>
<keyword evidence="6" id="KW-0474">Menaquinone biosynthesis</keyword>
<keyword evidence="3 6" id="KW-0460">Magnesium</keyword>
<accession>A0ABW3BTX4</accession>
<dbReference type="PANTHER" id="PTHR42916">
    <property type="entry name" value="2-SUCCINYL-5-ENOLPYRUVYL-6-HYDROXY-3-CYCLOHEXENE-1-CARBOXYLATE SYNTHASE"/>
    <property type="match status" value="1"/>
</dbReference>
<keyword evidence="5 6" id="KW-0464">Manganese</keyword>
<proteinExistence type="inferred from homology"/>
<comment type="cofactor">
    <cofactor evidence="6">
        <name>Mg(2+)</name>
        <dbReference type="ChEBI" id="CHEBI:18420"/>
    </cofactor>
    <cofactor evidence="6">
        <name>Mn(2+)</name>
        <dbReference type="ChEBI" id="CHEBI:29035"/>
    </cofactor>
</comment>
<evidence type="ECO:0000256" key="3">
    <source>
        <dbReference type="ARBA" id="ARBA00022842"/>
    </source>
</evidence>
<keyword evidence="2 6" id="KW-0479">Metal-binding</keyword>
<dbReference type="EMBL" id="JBHTIB010000012">
    <property type="protein sequence ID" value="MFD0836009.1"/>
    <property type="molecule type" value="Genomic_DNA"/>
</dbReference>
<dbReference type="CDD" id="cd02009">
    <property type="entry name" value="TPP_SHCHC_synthase"/>
    <property type="match status" value="1"/>
</dbReference>
<dbReference type="InterPro" id="IPR012001">
    <property type="entry name" value="Thiamin_PyroP_enz_TPP-bd_dom"/>
</dbReference>
<evidence type="ECO:0000259" key="8">
    <source>
        <dbReference type="Pfam" id="PF02776"/>
    </source>
</evidence>
<dbReference type="PANTHER" id="PTHR42916:SF1">
    <property type="entry name" value="PROTEIN PHYLLO, CHLOROPLASTIC"/>
    <property type="match status" value="1"/>
</dbReference>
<evidence type="ECO:0000256" key="6">
    <source>
        <dbReference type="HAMAP-Rule" id="MF_01659"/>
    </source>
</evidence>
<dbReference type="Pfam" id="PF02775">
    <property type="entry name" value="TPP_enzyme_C"/>
    <property type="match status" value="1"/>
</dbReference>
<evidence type="ECO:0000256" key="5">
    <source>
        <dbReference type="ARBA" id="ARBA00023211"/>
    </source>
</evidence>
<dbReference type="Pfam" id="PF02776">
    <property type="entry name" value="TPP_enzyme_N"/>
    <property type="match status" value="1"/>
</dbReference>
<feature type="domain" description="Thiamine pyrophosphate enzyme N-terminal TPP-binding" evidence="8">
    <location>
        <begin position="8"/>
        <end position="122"/>
    </location>
</feature>
<evidence type="ECO:0000313" key="10">
    <source>
        <dbReference type="Proteomes" id="UP001597011"/>
    </source>
</evidence>
<dbReference type="CDD" id="cd07037">
    <property type="entry name" value="TPP_PYR_MenD"/>
    <property type="match status" value="1"/>
</dbReference>
<comment type="pathway">
    <text evidence="6">Quinol/quinone metabolism; 1,4-dihydroxy-2-naphthoate biosynthesis; 1,4-dihydroxy-2-naphthoate from chorismate: step 2/7.</text>
</comment>
<dbReference type="InterPro" id="IPR011766">
    <property type="entry name" value="TPP_enzyme_TPP-bd"/>
</dbReference>
<name>A0ABW3BTX4_9FLAO</name>
<dbReference type="InterPro" id="IPR029061">
    <property type="entry name" value="THDP-binding"/>
</dbReference>
<dbReference type="Gene3D" id="3.40.50.1220">
    <property type="entry name" value="TPP-binding domain"/>
    <property type="match status" value="1"/>
</dbReference>
<dbReference type="Proteomes" id="UP001597011">
    <property type="component" value="Unassembled WGS sequence"/>
</dbReference>
<comment type="similarity">
    <text evidence="6">Belongs to the TPP enzyme family. MenD subfamily.</text>
</comment>
<evidence type="ECO:0000256" key="1">
    <source>
        <dbReference type="ARBA" id="ARBA00022679"/>
    </source>
</evidence>
<comment type="cofactor">
    <cofactor evidence="6">
        <name>thiamine diphosphate</name>
        <dbReference type="ChEBI" id="CHEBI:58937"/>
    </cofactor>
    <text evidence="6">Binds 1 thiamine pyrophosphate per subunit.</text>
</comment>
<dbReference type="InterPro" id="IPR004433">
    <property type="entry name" value="MenaQ_synth_MenD"/>
</dbReference>
<keyword evidence="10" id="KW-1185">Reference proteome</keyword>
<comment type="caution">
    <text evidence="9">The sequence shown here is derived from an EMBL/GenBank/DDBJ whole genome shotgun (WGS) entry which is preliminary data.</text>
</comment>
<protein>
    <recommendedName>
        <fullName evidence="6">2-succinyl-5-enolpyruvyl-6-hydroxy-3-cyclohexene-1-carboxylate synthase</fullName>
        <shortName evidence="6">SEPHCHC synthase</shortName>
        <ecNumber evidence="6">2.2.1.9</ecNumber>
    </recommendedName>
    <alternativeName>
        <fullName evidence="6">Menaquinone biosynthesis protein MenD</fullName>
    </alternativeName>
</protein>
<dbReference type="SUPFAM" id="SSF52518">
    <property type="entry name" value="Thiamin diphosphate-binding fold (THDP-binding)"/>
    <property type="match status" value="2"/>
</dbReference>
<evidence type="ECO:0000259" key="7">
    <source>
        <dbReference type="Pfam" id="PF02775"/>
    </source>
</evidence>
<sequence length="586" mass="66960">MIYPKIPLAQTVIELFKAKGIKHIVISPGSRNAPLTLGFTNNPYFKCYSIVDERCAAFFALGIAQQIQEPTAVVCTSGSALLNYYPAVAEAFYSDIPLVVVSADRPKHLIGIGDGQTINQKNIFENHILYSVNLKLDLKDEKNIPANEDLPMFKNLEDKFERFLGLQKDIQTHNEEEINEALNFALLKKGPVHINIPFDEPLYVTVDKLKVTPKATSPVVKNKPLEDYLLNTCLEDWNSASKKMILVGVNQPNQIDKKWLNELAQDDSVVVFTESTSNLNHDSFFPSIDQIITPLTEEEKKALQPEILLTFGGLVVSKKIKVFLRKYQPKYHWHIDEKMANDTYFCLSNHLEIAPNEFFKAFLPKITHYVKSNYNPTWKAVKNHRLRKHAEYLKTIPFCDLKAFDIILKNIPNNHNLQIGNSSAIRYTQLFNINKTHKVFCNRGTSGIDGSTSTAIGCAVVNDKPTTLITGDLSFLYDSNALWNNYIPKSFRIIVINNQGGGIFRILPGHKNTKNFETYFEATHHYDARHLCRMYDFTYKSVAKDKGLEYALKDFFVEDDKPKLLEIFTPKDLNDEILLNYFEFIK</sequence>
<comment type="function">
    <text evidence="6">Catalyzes the thiamine diphosphate-dependent decarboxylation of 2-oxoglutarate and the subsequent addition of the resulting succinic semialdehyde-thiamine pyrophosphate anion to isochorismate to yield 2-succinyl-5-enolpyruvyl-6-hydroxy-3-cyclohexene-1-carboxylate (SEPHCHC).</text>
</comment>
<dbReference type="HAMAP" id="MF_01659">
    <property type="entry name" value="MenD"/>
    <property type="match status" value="1"/>
</dbReference>
<dbReference type="Gene3D" id="3.40.50.970">
    <property type="match status" value="2"/>
</dbReference>